<proteinExistence type="predicted"/>
<feature type="coiled-coil region" evidence="1">
    <location>
        <begin position="241"/>
        <end position="268"/>
    </location>
</feature>
<organism evidence="2 3">
    <name type="scientific">Metschnikowia aff. pulcherrima</name>
    <dbReference type="NCBI Taxonomy" id="2163413"/>
    <lineage>
        <taxon>Eukaryota</taxon>
        <taxon>Fungi</taxon>
        <taxon>Dikarya</taxon>
        <taxon>Ascomycota</taxon>
        <taxon>Saccharomycotina</taxon>
        <taxon>Pichiomycetes</taxon>
        <taxon>Metschnikowiaceae</taxon>
        <taxon>Metschnikowia</taxon>
    </lineage>
</organism>
<dbReference type="PANTHER" id="PTHR42342">
    <property type="entry name" value="STATIONARY PHASE PROTEIN 5"/>
    <property type="match status" value="1"/>
</dbReference>
<dbReference type="InterPro" id="IPR038816">
    <property type="entry name" value="Stationary_phase_5"/>
</dbReference>
<gene>
    <name evidence="2" type="ORF">METSCH_E00980</name>
</gene>
<keyword evidence="1" id="KW-0175">Coiled coil</keyword>
<dbReference type="STRING" id="2163413.A0A4P6XV77"/>
<evidence type="ECO:0000313" key="3">
    <source>
        <dbReference type="Proteomes" id="UP000292447"/>
    </source>
</evidence>
<dbReference type="GO" id="GO:0070628">
    <property type="term" value="F:proteasome binding"/>
    <property type="evidence" value="ECO:0007669"/>
    <property type="project" value="InterPro"/>
</dbReference>
<evidence type="ECO:0000313" key="2">
    <source>
        <dbReference type="EMBL" id="QBM89864.1"/>
    </source>
</evidence>
<dbReference type="AlphaFoldDB" id="A0A4P6XV77"/>
<feature type="coiled-coil region" evidence="1">
    <location>
        <begin position="4"/>
        <end position="38"/>
    </location>
</feature>
<reference evidence="3" key="1">
    <citation type="submission" date="2019-03" db="EMBL/GenBank/DDBJ databases">
        <title>Snf2 controls pulcherriminic acid biosynthesis and connects pigmentation and antifungal activity of the yeast Metschnikowia pulcherrima.</title>
        <authorList>
            <person name="Gore-Lloyd D."/>
            <person name="Sumann I."/>
            <person name="Brachmann A.O."/>
            <person name="Schneeberger K."/>
            <person name="Ortiz-Merino R.A."/>
            <person name="Moreno-Beltran M."/>
            <person name="Schlaefli M."/>
            <person name="Kirner P."/>
            <person name="Santos Kron A."/>
            <person name="Wolfe K.H."/>
            <person name="Piel J."/>
            <person name="Ahrens C.H."/>
            <person name="Henk D."/>
            <person name="Freimoser F.M."/>
        </authorList>
    </citation>
    <scope>NUCLEOTIDE SEQUENCE [LARGE SCALE GENOMIC DNA]</scope>
    <source>
        <strain evidence="3">APC 1.2</strain>
    </source>
</reference>
<accession>A0A4P6XV77</accession>
<name>A0A4P6XV77_9ASCO</name>
<keyword evidence="3" id="KW-1185">Reference proteome</keyword>
<protein>
    <submittedName>
        <fullName evidence="2">Uncharacterized protein</fullName>
    </submittedName>
</protein>
<evidence type="ECO:0000256" key="1">
    <source>
        <dbReference type="SAM" id="Coils"/>
    </source>
</evidence>
<dbReference type="Proteomes" id="UP000292447">
    <property type="component" value="Chromosome V"/>
</dbReference>
<dbReference type="GO" id="GO:0043248">
    <property type="term" value="P:proteasome assembly"/>
    <property type="evidence" value="ECO:0007669"/>
    <property type="project" value="TreeGrafter"/>
</dbReference>
<dbReference type="PANTHER" id="PTHR42342:SF1">
    <property type="entry name" value="STATIONARY PHASE PROTEIN 5"/>
    <property type="match status" value="1"/>
</dbReference>
<dbReference type="EMBL" id="CP034460">
    <property type="protein sequence ID" value="QBM89864.1"/>
    <property type="molecule type" value="Genomic_DNA"/>
</dbReference>
<sequence length="386" mass="43363">MSALKNLASLKRNVTRRIREALEELQENLGNLGNLERSPVPARIPVPVRGRAPFRGRNSIPRNFFGTLGVNPGLNGWRSTAFNRGFCPFLGLGGFQQLSSRFFTTYNKCGGFNSWRWARINQSVVFHNFSQRSQFRLKLFHRFYKTPTLTQLLKKKSASCDENIPFTTNVRTVVATPRRNVVPTSLRLNLLLTQDFHDLVLDLARPPPPETASPSVGCYIDFKIEPKILIPAATMMSSDVMRELITNLKRFEQQIAELQQDLTKLSELGELPLKFVASENVIRVFFPNCDRTQLESLLVEKNVLGGVIHEDFANDCERILDDDLVTSISEFDILSGCNSASLALSGSANDDDILSLSDASSFNKIVHLEPVAVLGHVEIADDYYWA</sequence>